<dbReference type="AlphaFoldDB" id="A0A1M5BXG5"/>
<accession>A0A1M5BXG5</accession>
<name>A0A1M5BXG5_9BACT</name>
<proteinExistence type="predicted"/>
<dbReference type="Pfam" id="PF05239">
    <property type="entry name" value="PRC"/>
    <property type="match status" value="1"/>
</dbReference>
<organism evidence="2 3">
    <name type="scientific">Fodinibius roseus</name>
    <dbReference type="NCBI Taxonomy" id="1194090"/>
    <lineage>
        <taxon>Bacteria</taxon>
        <taxon>Pseudomonadati</taxon>
        <taxon>Balneolota</taxon>
        <taxon>Balneolia</taxon>
        <taxon>Balneolales</taxon>
        <taxon>Balneolaceae</taxon>
        <taxon>Fodinibius</taxon>
    </lineage>
</organism>
<feature type="domain" description="PRC-barrel" evidence="1">
    <location>
        <begin position="6"/>
        <end position="82"/>
    </location>
</feature>
<protein>
    <submittedName>
        <fullName evidence="2">PRC-barrel domain-containing protein</fullName>
    </submittedName>
</protein>
<dbReference type="PANTHER" id="PTHR36505">
    <property type="entry name" value="BLR1072 PROTEIN"/>
    <property type="match status" value="1"/>
</dbReference>
<dbReference type="RefSeq" id="WP_073062991.1">
    <property type="nucleotide sequence ID" value="NZ_FQUS01000009.1"/>
</dbReference>
<dbReference type="STRING" id="1194090.SAMN05443144_10919"/>
<dbReference type="InterPro" id="IPR011033">
    <property type="entry name" value="PRC_barrel-like_sf"/>
</dbReference>
<evidence type="ECO:0000259" key="1">
    <source>
        <dbReference type="Pfam" id="PF05239"/>
    </source>
</evidence>
<dbReference type="Gene3D" id="2.30.30.240">
    <property type="entry name" value="PRC-barrel domain"/>
    <property type="match status" value="1"/>
</dbReference>
<gene>
    <name evidence="2" type="ORF">SAMN05443144_10919</name>
</gene>
<dbReference type="InterPro" id="IPR027275">
    <property type="entry name" value="PRC-brl_dom"/>
</dbReference>
<keyword evidence="3" id="KW-1185">Reference proteome</keyword>
<reference evidence="2 3" key="1">
    <citation type="submission" date="2016-11" db="EMBL/GenBank/DDBJ databases">
        <authorList>
            <person name="Jaros S."/>
            <person name="Januszkiewicz K."/>
            <person name="Wedrychowicz H."/>
        </authorList>
    </citation>
    <scope>NUCLEOTIDE SEQUENCE [LARGE SCALE GENOMIC DNA]</scope>
    <source>
        <strain evidence="2 3">DSM 21986</strain>
    </source>
</reference>
<dbReference type="SUPFAM" id="SSF50346">
    <property type="entry name" value="PRC-barrel domain"/>
    <property type="match status" value="1"/>
</dbReference>
<dbReference type="EMBL" id="FQUS01000009">
    <property type="protein sequence ID" value="SHF47111.1"/>
    <property type="molecule type" value="Genomic_DNA"/>
</dbReference>
<evidence type="ECO:0000313" key="2">
    <source>
        <dbReference type="EMBL" id="SHF47111.1"/>
    </source>
</evidence>
<dbReference type="OrthoDB" id="286778at2"/>
<sequence length="121" mass="13799">MKPRNLSATSITGTNVQNLQGEDIGNIKDLMIDLENGQVLYTVLSFGGFMGMGDDYFAIPMEALIFSEKEEELIKIDIDKETLKEAPGFDKDNWPMQPTDEFLNSVYDYYGYERRTVNPKL</sequence>
<dbReference type="Proteomes" id="UP000184041">
    <property type="component" value="Unassembled WGS sequence"/>
</dbReference>
<evidence type="ECO:0000313" key="3">
    <source>
        <dbReference type="Proteomes" id="UP000184041"/>
    </source>
</evidence>
<dbReference type="PANTHER" id="PTHR36505:SF1">
    <property type="entry name" value="BLR1072 PROTEIN"/>
    <property type="match status" value="1"/>
</dbReference>